<dbReference type="RefSeq" id="WP_147850371.1">
    <property type="nucleotide sequence ID" value="NZ_VDUZ01000039.1"/>
</dbReference>
<evidence type="ECO:0000313" key="2">
    <source>
        <dbReference type="Proteomes" id="UP000321638"/>
    </source>
</evidence>
<organism evidence="1 2">
    <name type="scientific">Vineibacter terrae</name>
    <dbReference type="NCBI Taxonomy" id="2586908"/>
    <lineage>
        <taxon>Bacteria</taxon>
        <taxon>Pseudomonadati</taxon>
        <taxon>Pseudomonadota</taxon>
        <taxon>Alphaproteobacteria</taxon>
        <taxon>Hyphomicrobiales</taxon>
        <taxon>Vineibacter</taxon>
    </lineage>
</organism>
<dbReference type="Proteomes" id="UP000321638">
    <property type="component" value="Unassembled WGS sequence"/>
</dbReference>
<sequence length="295" mass="30643">MAVIVSMEAIDFSRQADPLGTYWLKSRGFSANPPQRRAMGSARVPALDAWVAAASRRLAREDAPAEAVLLGVAACLHGNLVCDARLAAPANGEALARASGAWTDGIEGAVALVAATRLALSGDVSGTALAPPRAAARALRTAALTGLAPGHRQFAARAAAIVGREMPRARSYIDLRNVFMDDGRVVISGSTQQRRLEEGLALLATVFPPDGVASRLSWRAMRAAADDAKDIAPGTLAMWWALFDSASLPQPLAARSPGGSSVTAEAGDALSPHDAARILLAVAYVRQGPLLEIGQ</sequence>
<comment type="caution">
    <text evidence="1">The sequence shown here is derived from an EMBL/GenBank/DDBJ whole genome shotgun (WGS) entry which is preliminary data.</text>
</comment>
<reference evidence="1 2" key="1">
    <citation type="submission" date="2019-06" db="EMBL/GenBank/DDBJ databases">
        <title>New taxonomy in bacterial strain CC-CFT640, isolated from vineyard.</title>
        <authorList>
            <person name="Lin S.-Y."/>
            <person name="Tsai C.-F."/>
            <person name="Young C.-C."/>
        </authorList>
    </citation>
    <scope>NUCLEOTIDE SEQUENCE [LARGE SCALE GENOMIC DNA]</scope>
    <source>
        <strain evidence="1 2">CC-CFT640</strain>
    </source>
</reference>
<gene>
    <name evidence="1" type="ORF">FHP25_28380</name>
</gene>
<evidence type="ECO:0000313" key="1">
    <source>
        <dbReference type="EMBL" id="TXL71788.1"/>
    </source>
</evidence>
<protein>
    <submittedName>
        <fullName evidence="1">Uncharacterized protein</fullName>
    </submittedName>
</protein>
<dbReference type="AlphaFoldDB" id="A0A5C8PDI9"/>
<keyword evidence="2" id="KW-1185">Reference proteome</keyword>
<accession>A0A5C8PDI9</accession>
<name>A0A5C8PDI9_9HYPH</name>
<proteinExistence type="predicted"/>
<dbReference type="EMBL" id="VDUZ01000039">
    <property type="protein sequence ID" value="TXL71788.1"/>
    <property type="molecule type" value="Genomic_DNA"/>
</dbReference>